<reference evidence="3" key="2">
    <citation type="submission" date="2020-09" db="EMBL/GenBank/DDBJ databases">
        <authorList>
            <person name="Sun Q."/>
            <person name="Zhou Y."/>
        </authorList>
    </citation>
    <scope>NUCLEOTIDE SEQUENCE</scope>
    <source>
        <strain evidence="3">CGMCC 1.15360</strain>
    </source>
</reference>
<dbReference type="RefSeq" id="WP_229665181.1">
    <property type="nucleotide sequence ID" value="NZ_BMIP01000001.1"/>
</dbReference>
<keyword evidence="1" id="KW-0732">Signal</keyword>
<gene>
    <name evidence="3" type="ORF">GCM10010990_01390</name>
</gene>
<evidence type="ECO:0000313" key="3">
    <source>
        <dbReference type="EMBL" id="GGD55938.1"/>
    </source>
</evidence>
<dbReference type="Proteomes" id="UP000612349">
    <property type="component" value="Unassembled WGS sequence"/>
</dbReference>
<name>A0A916YPX6_9SPHN</name>
<evidence type="ECO:0000256" key="1">
    <source>
        <dbReference type="SAM" id="SignalP"/>
    </source>
</evidence>
<feature type="signal peptide" evidence="1">
    <location>
        <begin position="1"/>
        <end position="22"/>
    </location>
</feature>
<dbReference type="Pfam" id="PF13739">
    <property type="entry name" value="PdaC"/>
    <property type="match status" value="1"/>
</dbReference>
<protein>
    <recommendedName>
        <fullName evidence="2">Deacetylase PdaC domain-containing protein</fullName>
    </recommendedName>
</protein>
<organism evidence="3 4">
    <name type="scientific">Croceicoccus mobilis</name>
    <dbReference type="NCBI Taxonomy" id="1703339"/>
    <lineage>
        <taxon>Bacteria</taxon>
        <taxon>Pseudomonadati</taxon>
        <taxon>Pseudomonadota</taxon>
        <taxon>Alphaproteobacteria</taxon>
        <taxon>Sphingomonadales</taxon>
        <taxon>Erythrobacteraceae</taxon>
        <taxon>Croceicoccus</taxon>
    </lineage>
</organism>
<keyword evidence="4" id="KW-1185">Reference proteome</keyword>
<dbReference type="AlphaFoldDB" id="A0A916YPX6"/>
<evidence type="ECO:0000313" key="4">
    <source>
        <dbReference type="Proteomes" id="UP000612349"/>
    </source>
</evidence>
<evidence type="ECO:0000259" key="2">
    <source>
        <dbReference type="Pfam" id="PF13739"/>
    </source>
</evidence>
<dbReference type="Gene3D" id="3.30.565.40">
    <property type="entry name" value="Fervidobacterium nodosum Rt17-B1 like"/>
    <property type="match status" value="1"/>
</dbReference>
<proteinExistence type="predicted"/>
<feature type="domain" description="Deacetylase PdaC" evidence="2">
    <location>
        <begin position="65"/>
        <end position="154"/>
    </location>
</feature>
<dbReference type="PROSITE" id="PS51257">
    <property type="entry name" value="PROKAR_LIPOPROTEIN"/>
    <property type="match status" value="1"/>
</dbReference>
<dbReference type="InterPro" id="IPR025303">
    <property type="entry name" value="PdaC"/>
</dbReference>
<comment type="caution">
    <text evidence="3">The sequence shown here is derived from an EMBL/GenBank/DDBJ whole genome shotgun (WGS) entry which is preliminary data.</text>
</comment>
<dbReference type="EMBL" id="BMIP01000001">
    <property type="protein sequence ID" value="GGD55938.1"/>
    <property type="molecule type" value="Genomic_DNA"/>
</dbReference>
<feature type="chain" id="PRO_5037571278" description="Deacetylase PdaC domain-containing protein" evidence="1">
    <location>
        <begin position="23"/>
        <end position="283"/>
    </location>
</feature>
<sequence>MSALRLAMVCVPLLLTAACGSADEAVEADPAGAVGETAVRGPVHQRAQERIQAGTETRASDLSIENDDYKFRYAWPQEADDIPALKDGLGAERDTQKARLEAEAATGRKEAEGNDFPYHPLVFLKQWDVVTDLPRFLSLSAEIYTYSGGAHGMSVFDALIWDREGANGGKALKPLAMFRSAAALNDAVRARFCAQLDKARARKRGGPVTRSEDSFNDCIEPVANSTVILGSSTGDKFDRIGFLIPPYNAGPYSEGAYEVTVPANDTVMDAVKSQYRPYFEPSS</sequence>
<accession>A0A916YPX6</accession>
<reference evidence="3" key="1">
    <citation type="journal article" date="2014" name="Int. J. Syst. Evol. Microbiol.">
        <title>Complete genome sequence of Corynebacterium casei LMG S-19264T (=DSM 44701T), isolated from a smear-ripened cheese.</title>
        <authorList>
            <consortium name="US DOE Joint Genome Institute (JGI-PGF)"/>
            <person name="Walter F."/>
            <person name="Albersmeier A."/>
            <person name="Kalinowski J."/>
            <person name="Ruckert C."/>
        </authorList>
    </citation>
    <scope>NUCLEOTIDE SEQUENCE</scope>
    <source>
        <strain evidence="3">CGMCC 1.15360</strain>
    </source>
</reference>